<reference evidence="1" key="1">
    <citation type="submission" date="2019-08" db="EMBL/GenBank/DDBJ databases">
        <authorList>
            <person name="Kucharzyk K."/>
            <person name="Murdoch R.W."/>
            <person name="Higgins S."/>
            <person name="Loffler F."/>
        </authorList>
    </citation>
    <scope>NUCLEOTIDE SEQUENCE</scope>
</reference>
<dbReference type="EMBL" id="VSSQ01049785">
    <property type="protein sequence ID" value="MPN03868.1"/>
    <property type="molecule type" value="Genomic_DNA"/>
</dbReference>
<organism evidence="1">
    <name type="scientific">bioreactor metagenome</name>
    <dbReference type="NCBI Taxonomy" id="1076179"/>
    <lineage>
        <taxon>unclassified sequences</taxon>
        <taxon>metagenomes</taxon>
        <taxon>ecological metagenomes</taxon>
    </lineage>
</organism>
<evidence type="ECO:0000313" key="1">
    <source>
        <dbReference type="EMBL" id="MPN03868.1"/>
    </source>
</evidence>
<dbReference type="AlphaFoldDB" id="A0A645EPD0"/>
<sequence length="71" mass="7378">MAIKNASADLASPESISLARKSLIALVMATPGTKSMRAPMVIGTELLPNPMAVLTSAKNAAKAVQQNPFIK</sequence>
<accession>A0A645EPD0</accession>
<name>A0A645EPD0_9ZZZZ</name>
<protein>
    <submittedName>
        <fullName evidence="1">Uncharacterized protein</fullName>
    </submittedName>
</protein>
<comment type="caution">
    <text evidence="1">The sequence shown here is derived from an EMBL/GenBank/DDBJ whole genome shotgun (WGS) entry which is preliminary data.</text>
</comment>
<gene>
    <name evidence="1" type="ORF">SDC9_151102</name>
</gene>
<proteinExistence type="predicted"/>